<evidence type="ECO:0000256" key="4">
    <source>
        <dbReference type="ARBA" id="ARBA00022723"/>
    </source>
</evidence>
<dbReference type="InterPro" id="IPR001128">
    <property type="entry name" value="Cyt_P450"/>
</dbReference>
<keyword evidence="10" id="KW-1185">Reference proteome</keyword>
<dbReference type="EMBL" id="CP126663">
    <property type="protein sequence ID" value="WKA07016.1"/>
    <property type="molecule type" value="Genomic_DNA"/>
</dbReference>
<keyword evidence="5" id="KW-0560">Oxidoreductase</keyword>
<gene>
    <name evidence="9" type="ORF">VitviT2T_024886</name>
</gene>
<sequence>MHPSSSSTMNFMGFFFHPINLAGIALAVILSISIIKIFAGRLAEKKRRYHPIAGTVLHQLANYPSLHHYMTDLAGKHRTYRLLSFLRSEVYTADPINVEYILKTNFPNYGRGWYHHTVLEDLLGDGIFTVDGDLWRQQRKLSSYEFTKMLKDFSCGIFGSNAAKLAGVISEAAASNQSMEIQGLFMKSMMDSVFKVVLGVELDSICGTNQEGTQFSNSFDEANELTFYRYVDLFWKAKRFLNVGSEAKLRNSIKVVDQYVNKVIQSKIEEIHKLQEVSVPMKKGDVLSRFLELRKTDPKYLKDIILSFIIAGKDTTALTLSWFLYMLCKHPPIQEKIAQEVKEATKARDASTLDELAASITEESLDKMQYLHAALTETLRLYPPVPVDGKLCLSDDTWPDAFSVRKGDIVAYQPYAMGRMAFLWGTDAEDFRPERWLDENGIFCPESPFKFTAFQAGPRVCLGKDFAYRQMKIFAAILLSSFIFKLSDENKAVNYKTMINLHIDGGLDVHASHRLGHGKLLVA</sequence>
<evidence type="ECO:0008006" key="11">
    <source>
        <dbReference type="Google" id="ProtNLM"/>
    </source>
</evidence>
<accession>A0ABY9DJJ9</accession>
<keyword evidence="8" id="KW-0472">Membrane</keyword>
<feature type="transmembrane region" description="Helical" evidence="8">
    <location>
        <begin position="15"/>
        <end position="39"/>
    </location>
</feature>
<dbReference type="PRINTS" id="PR00385">
    <property type="entry name" value="P450"/>
</dbReference>
<dbReference type="PANTHER" id="PTHR24296">
    <property type="entry name" value="CYTOCHROME P450"/>
    <property type="match status" value="1"/>
</dbReference>
<keyword evidence="7" id="KW-0503">Monooxygenase</keyword>
<evidence type="ECO:0000256" key="2">
    <source>
        <dbReference type="ARBA" id="ARBA00010617"/>
    </source>
</evidence>
<keyword evidence="8" id="KW-0812">Transmembrane</keyword>
<dbReference type="Proteomes" id="UP001227230">
    <property type="component" value="Chromosome 16"/>
</dbReference>
<dbReference type="InterPro" id="IPR002401">
    <property type="entry name" value="Cyt_P450_E_grp-I"/>
</dbReference>
<evidence type="ECO:0000256" key="8">
    <source>
        <dbReference type="SAM" id="Phobius"/>
    </source>
</evidence>
<dbReference type="InterPro" id="IPR036396">
    <property type="entry name" value="Cyt_P450_sf"/>
</dbReference>
<evidence type="ECO:0000256" key="5">
    <source>
        <dbReference type="ARBA" id="ARBA00023002"/>
    </source>
</evidence>
<comment type="similarity">
    <text evidence="2">Belongs to the cytochrome P450 family.</text>
</comment>
<keyword evidence="4" id="KW-0479">Metal-binding</keyword>
<evidence type="ECO:0000256" key="1">
    <source>
        <dbReference type="ARBA" id="ARBA00001971"/>
    </source>
</evidence>
<organism evidence="9 10">
    <name type="scientific">Vitis vinifera</name>
    <name type="common">Grape</name>
    <dbReference type="NCBI Taxonomy" id="29760"/>
    <lineage>
        <taxon>Eukaryota</taxon>
        <taxon>Viridiplantae</taxon>
        <taxon>Streptophyta</taxon>
        <taxon>Embryophyta</taxon>
        <taxon>Tracheophyta</taxon>
        <taxon>Spermatophyta</taxon>
        <taxon>Magnoliopsida</taxon>
        <taxon>eudicotyledons</taxon>
        <taxon>Gunneridae</taxon>
        <taxon>Pentapetalae</taxon>
        <taxon>rosids</taxon>
        <taxon>Vitales</taxon>
        <taxon>Vitaceae</taxon>
        <taxon>Viteae</taxon>
        <taxon>Vitis</taxon>
    </lineage>
</organism>
<dbReference type="SUPFAM" id="SSF48264">
    <property type="entry name" value="Cytochrome P450"/>
    <property type="match status" value="1"/>
</dbReference>
<evidence type="ECO:0000313" key="10">
    <source>
        <dbReference type="Proteomes" id="UP001227230"/>
    </source>
</evidence>
<dbReference type="PRINTS" id="PR00463">
    <property type="entry name" value="EP450I"/>
</dbReference>
<keyword evidence="6" id="KW-0408">Iron</keyword>
<evidence type="ECO:0000256" key="3">
    <source>
        <dbReference type="ARBA" id="ARBA00022617"/>
    </source>
</evidence>
<keyword evidence="3" id="KW-0349">Heme</keyword>
<proteinExistence type="inferred from homology"/>
<evidence type="ECO:0000313" key="9">
    <source>
        <dbReference type="EMBL" id="WKA07016.1"/>
    </source>
</evidence>
<reference evidence="9 10" key="1">
    <citation type="journal article" date="2023" name="Hortic Res">
        <title>The complete reference genome for grapevine (Vitis vinifera L.) genetics and breeding.</title>
        <authorList>
            <person name="Shi X."/>
            <person name="Cao S."/>
            <person name="Wang X."/>
            <person name="Huang S."/>
            <person name="Wang Y."/>
            <person name="Liu Z."/>
            <person name="Liu W."/>
            <person name="Leng X."/>
            <person name="Peng Y."/>
            <person name="Wang N."/>
            <person name="Wang Y."/>
            <person name="Ma Z."/>
            <person name="Xu X."/>
            <person name="Zhang F."/>
            <person name="Xue H."/>
            <person name="Zhong H."/>
            <person name="Wang Y."/>
            <person name="Zhang K."/>
            <person name="Velt A."/>
            <person name="Avia K."/>
            <person name="Holtgrawe D."/>
            <person name="Grimplet J."/>
            <person name="Matus J.T."/>
            <person name="Ware D."/>
            <person name="Wu X."/>
            <person name="Wang H."/>
            <person name="Liu C."/>
            <person name="Fang Y."/>
            <person name="Rustenholz C."/>
            <person name="Cheng Z."/>
            <person name="Xiao H."/>
            <person name="Zhou Y."/>
        </authorList>
    </citation>
    <scope>NUCLEOTIDE SEQUENCE [LARGE SCALE GENOMIC DNA]</scope>
    <source>
        <strain evidence="10">cv. Pinot noir / PN40024</strain>
        <tissue evidence="9">Leaf</tissue>
    </source>
</reference>
<comment type="cofactor">
    <cofactor evidence="1">
        <name>heme</name>
        <dbReference type="ChEBI" id="CHEBI:30413"/>
    </cofactor>
</comment>
<protein>
    <recommendedName>
        <fullName evidence="11">Cytochrome P450 704C1</fullName>
    </recommendedName>
</protein>
<dbReference type="Gene3D" id="1.10.630.10">
    <property type="entry name" value="Cytochrome P450"/>
    <property type="match status" value="1"/>
</dbReference>
<dbReference type="CDD" id="cd11064">
    <property type="entry name" value="CYP86A"/>
    <property type="match status" value="1"/>
</dbReference>
<keyword evidence="8" id="KW-1133">Transmembrane helix</keyword>
<dbReference type="Pfam" id="PF00067">
    <property type="entry name" value="p450"/>
    <property type="match status" value="1"/>
</dbReference>
<name>A0ABY9DJJ9_VITVI</name>
<evidence type="ECO:0000256" key="6">
    <source>
        <dbReference type="ARBA" id="ARBA00023004"/>
    </source>
</evidence>
<evidence type="ECO:0000256" key="7">
    <source>
        <dbReference type="ARBA" id="ARBA00023033"/>
    </source>
</evidence>